<dbReference type="Pfam" id="PF13520">
    <property type="entry name" value="AA_permease_2"/>
    <property type="match status" value="1"/>
</dbReference>
<evidence type="ECO:0000256" key="3">
    <source>
        <dbReference type="ARBA" id="ARBA00022692"/>
    </source>
</evidence>
<feature type="transmembrane region" description="Helical" evidence="6">
    <location>
        <begin position="139"/>
        <end position="160"/>
    </location>
</feature>
<dbReference type="OrthoDB" id="3257095at2759"/>
<dbReference type="GO" id="GO:0015180">
    <property type="term" value="F:L-alanine transmembrane transporter activity"/>
    <property type="evidence" value="ECO:0007669"/>
    <property type="project" value="TreeGrafter"/>
</dbReference>
<dbReference type="GO" id="GO:0015189">
    <property type="term" value="F:L-lysine transmembrane transporter activity"/>
    <property type="evidence" value="ECO:0007669"/>
    <property type="project" value="TreeGrafter"/>
</dbReference>
<gene>
    <name evidence="7" type="ORF">GSCOC_T00032700001</name>
</gene>
<evidence type="ECO:0000313" key="7">
    <source>
        <dbReference type="EMBL" id="CDP00677.1"/>
    </source>
</evidence>
<accession>A0A068TXE8</accession>
<evidence type="ECO:0000256" key="4">
    <source>
        <dbReference type="ARBA" id="ARBA00022989"/>
    </source>
</evidence>
<evidence type="ECO:0000256" key="1">
    <source>
        <dbReference type="ARBA" id="ARBA00004141"/>
    </source>
</evidence>
<dbReference type="InterPro" id="IPR004840">
    <property type="entry name" value="Amino_acid_permease_CS"/>
</dbReference>
<dbReference type="GO" id="GO:0016020">
    <property type="term" value="C:membrane"/>
    <property type="evidence" value="ECO:0007669"/>
    <property type="project" value="UniProtKB-SubCell"/>
</dbReference>
<reference evidence="8" key="1">
    <citation type="journal article" date="2014" name="Science">
        <title>The coffee genome provides insight into the convergent evolution of caffeine biosynthesis.</title>
        <authorList>
            <person name="Denoeud F."/>
            <person name="Carretero-Paulet L."/>
            <person name="Dereeper A."/>
            <person name="Droc G."/>
            <person name="Guyot R."/>
            <person name="Pietrella M."/>
            <person name="Zheng C."/>
            <person name="Alberti A."/>
            <person name="Anthony F."/>
            <person name="Aprea G."/>
            <person name="Aury J.M."/>
            <person name="Bento P."/>
            <person name="Bernard M."/>
            <person name="Bocs S."/>
            <person name="Campa C."/>
            <person name="Cenci A."/>
            <person name="Combes M.C."/>
            <person name="Crouzillat D."/>
            <person name="Da Silva C."/>
            <person name="Daddiego L."/>
            <person name="De Bellis F."/>
            <person name="Dussert S."/>
            <person name="Garsmeur O."/>
            <person name="Gayraud T."/>
            <person name="Guignon V."/>
            <person name="Jahn K."/>
            <person name="Jamilloux V."/>
            <person name="Joet T."/>
            <person name="Labadie K."/>
            <person name="Lan T."/>
            <person name="Leclercq J."/>
            <person name="Lepelley M."/>
            <person name="Leroy T."/>
            <person name="Li L.T."/>
            <person name="Librado P."/>
            <person name="Lopez L."/>
            <person name="Munoz A."/>
            <person name="Noel B."/>
            <person name="Pallavicini A."/>
            <person name="Perrotta G."/>
            <person name="Poncet V."/>
            <person name="Pot D."/>
            <person name="Priyono X."/>
            <person name="Rigoreau M."/>
            <person name="Rouard M."/>
            <person name="Rozas J."/>
            <person name="Tranchant-Dubreuil C."/>
            <person name="VanBuren R."/>
            <person name="Zhang Q."/>
            <person name="Andrade A.C."/>
            <person name="Argout X."/>
            <person name="Bertrand B."/>
            <person name="de Kochko A."/>
            <person name="Graziosi G."/>
            <person name="Henry R.J."/>
            <person name="Jayarama X."/>
            <person name="Ming R."/>
            <person name="Nagai C."/>
            <person name="Rounsley S."/>
            <person name="Sankoff D."/>
            <person name="Giuliano G."/>
            <person name="Albert V.A."/>
            <person name="Wincker P."/>
            <person name="Lashermes P."/>
        </authorList>
    </citation>
    <scope>NUCLEOTIDE SEQUENCE [LARGE SCALE GENOMIC DNA]</scope>
    <source>
        <strain evidence="8">cv. DH200-94</strain>
    </source>
</reference>
<dbReference type="Gramene" id="CDP00677">
    <property type="protein sequence ID" value="CDP00677"/>
    <property type="gene ID" value="GSCOC_T00032700001"/>
</dbReference>
<keyword evidence="3 6" id="KW-0812">Transmembrane</keyword>
<dbReference type="PhylomeDB" id="A0A068TXE8"/>
<feature type="transmembrane region" description="Helical" evidence="6">
    <location>
        <begin position="113"/>
        <end position="133"/>
    </location>
</feature>
<keyword evidence="8" id="KW-1185">Reference proteome</keyword>
<evidence type="ECO:0000256" key="5">
    <source>
        <dbReference type="ARBA" id="ARBA00023136"/>
    </source>
</evidence>
<dbReference type="GO" id="GO:0005313">
    <property type="term" value="F:L-glutamate transmembrane transporter activity"/>
    <property type="evidence" value="ECO:0007669"/>
    <property type="project" value="TreeGrafter"/>
</dbReference>
<evidence type="ECO:0000313" key="8">
    <source>
        <dbReference type="Proteomes" id="UP000295252"/>
    </source>
</evidence>
<evidence type="ECO:0000256" key="2">
    <source>
        <dbReference type="ARBA" id="ARBA00022448"/>
    </source>
</evidence>
<feature type="transmembrane region" description="Helical" evidence="6">
    <location>
        <begin position="57"/>
        <end position="78"/>
    </location>
</feature>
<dbReference type="Gene3D" id="1.20.1740.10">
    <property type="entry name" value="Amino acid/polyamine transporter I"/>
    <property type="match status" value="1"/>
</dbReference>
<dbReference type="PROSITE" id="PS00218">
    <property type="entry name" value="AMINO_ACID_PERMEASE_1"/>
    <property type="match status" value="1"/>
</dbReference>
<protein>
    <recommendedName>
        <fullName evidence="9">Amino acid permease/ SLC12A domain-containing protein</fullName>
    </recommendedName>
</protein>
<dbReference type="OMA" id="WPIVSLM"/>
<proteinExistence type="predicted"/>
<evidence type="ECO:0000256" key="6">
    <source>
        <dbReference type="SAM" id="Phobius"/>
    </source>
</evidence>
<dbReference type="STRING" id="49390.A0A068TXE8"/>
<comment type="subcellular location">
    <subcellularLocation>
        <location evidence="1">Membrane</location>
        <topology evidence="1">Multi-pass membrane protein</topology>
    </subcellularLocation>
</comment>
<sequence length="164" mass="18177">MEFADESRLHNGNQAAGLYYPLGEFDAENVGIDRISEDSTRLKQLGYKQELGRGLSFLANFSVTFSILSVMTGITTLYNQGLSFGGPVAMVYGWPIVSLMTMIMGLSMAEICSAYPISAGLYFWSAILCGNGWSPFASWLTGWYVIQLPSVLFVFLFLCFRKIT</sequence>
<dbReference type="PANTHER" id="PTHR45649:SF45">
    <property type="entry name" value="AMINO-ACID PERMEASE BAT1 HOMOLOG"/>
    <property type="match status" value="1"/>
</dbReference>
<keyword evidence="5 6" id="KW-0472">Membrane</keyword>
<feature type="transmembrane region" description="Helical" evidence="6">
    <location>
        <begin position="84"/>
        <end position="106"/>
    </location>
</feature>
<organism evidence="7 8">
    <name type="scientific">Coffea canephora</name>
    <name type="common">Robusta coffee</name>
    <dbReference type="NCBI Taxonomy" id="49390"/>
    <lineage>
        <taxon>Eukaryota</taxon>
        <taxon>Viridiplantae</taxon>
        <taxon>Streptophyta</taxon>
        <taxon>Embryophyta</taxon>
        <taxon>Tracheophyta</taxon>
        <taxon>Spermatophyta</taxon>
        <taxon>Magnoliopsida</taxon>
        <taxon>eudicotyledons</taxon>
        <taxon>Gunneridae</taxon>
        <taxon>Pentapetalae</taxon>
        <taxon>asterids</taxon>
        <taxon>lamiids</taxon>
        <taxon>Gentianales</taxon>
        <taxon>Rubiaceae</taxon>
        <taxon>Ixoroideae</taxon>
        <taxon>Gardenieae complex</taxon>
        <taxon>Bertiereae - Coffeeae clade</taxon>
        <taxon>Coffeeae</taxon>
        <taxon>Coffea</taxon>
    </lineage>
</organism>
<name>A0A068TXE8_COFCA</name>
<dbReference type="InParanoid" id="A0A068TXE8"/>
<keyword evidence="2" id="KW-0813">Transport</keyword>
<dbReference type="EMBL" id="HG739089">
    <property type="protein sequence ID" value="CDP00677.1"/>
    <property type="molecule type" value="Genomic_DNA"/>
</dbReference>
<dbReference type="GO" id="GO:0015185">
    <property type="term" value="F:gamma-aminobutyric acid transmembrane transporter activity"/>
    <property type="evidence" value="ECO:0007669"/>
    <property type="project" value="TreeGrafter"/>
</dbReference>
<dbReference type="Proteomes" id="UP000295252">
    <property type="component" value="Chromosome III"/>
</dbReference>
<dbReference type="AlphaFoldDB" id="A0A068TXE8"/>
<dbReference type="PANTHER" id="PTHR45649">
    <property type="entry name" value="AMINO-ACID PERMEASE BAT1"/>
    <property type="match status" value="1"/>
</dbReference>
<keyword evidence="4 6" id="KW-1133">Transmembrane helix</keyword>
<evidence type="ECO:0008006" key="9">
    <source>
        <dbReference type="Google" id="ProtNLM"/>
    </source>
</evidence>
<dbReference type="InterPro" id="IPR002293">
    <property type="entry name" value="AA/rel_permease1"/>
</dbReference>